<feature type="region of interest" description="Disordered" evidence="10">
    <location>
        <begin position="28"/>
        <end position="54"/>
    </location>
</feature>
<evidence type="ECO:0000256" key="2">
    <source>
        <dbReference type="ARBA" id="ARBA00007843"/>
    </source>
</evidence>
<evidence type="ECO:0000259" key="12">
    <source>
        <dbReference type="PROSITE" id="PS50213"/>
    </source>
</evidence>
<evidence type="ECO:0000256" key="11">
    <source>
        <dbReference type="SAM" id="SignalP"/>
    </source>
</evidence>
<evidence type="ECO:0000313" key="14">
    <source>
        <dbReference type="Proteomes" id="UP001159364"/>
    </source>
</evidence>
<comment type="similarity">
    <text evidence="2">Belongs to the fasciclin-like AGP family.</text>
</comment>
<feature type="chain" id="PRO_5043854946" description="FAS1 domain-containing protein" evidence="11">
    <location>
        <begin position="25"/>
        <end position="268"/>
    </location>
</feature>
<dbReference type="FunFam" id="2.30.180.10:FF:000006">
    <property type="entry name" value="Fasciclin-like arabinogalactan protein 11"/>
    <property type="match status" value="1"/>
</dbReference>
<keyword evidence="4" id="KW-0449">Lipoprotein</keyword>
<dbReference type="GO" id="GO:0098552">
    <property type="term" value="C:side of membrane"/>
    <property type="evidence" value="ECO:0007669"/>
    <property type="project" value="UniProtKB-KW"/>
</dbReference>
<comment type="caution">
    <text evidence="13">The sequence shown here is derived from an EMBL/GenBank/DDBJ whole genome shotgun (WGS) entry which is preliminary data.</text>
</comment>
<dbReference type="InterPro" id="IPR000782">
    <property type="entry name" value="FAS1_domain"/>
</dbReference>
<accession>A0AAV8TR67</accession>
<keyword evidence="8" id="KW-0325">Glycoprotein</keyword>
<evidence type="ECO:0000256" key="10">
    <source>
        <dbReference type="SAM" id="MobiDB-lite"/>
    </source>
</evidence>
<dbReference type="PROSITE" id="PS50213">
    <property type="entry name" value="FAS1"/>
    <property type="match status" value="1"/>
</dbReference>
<proteinExistence type="inferred from homology"/>
<dbReference type="AlphaFoldDB" id="A0AAV8TR67"/>
<keyword evidence="7" id="KW-0472">Membrane</keyword>
<protein>
    <recommendedName>
        <fullName evidence="12">FAS1 domain-containing protein</fullName>
    </recommendedName>
</protein>
<dbReference type="Proteomes" id="UP001159364">
    <property type="component" value="Linkage Group LG04"/>
</dbReference>
<evidence type="ECO:0000256" key="6">
    <source>
        <dbReference type="ARBA" id="ARBA00022974"/>
    </source>
</evidence>
<dbReference type="Gene3D" id="2.30.180.10">
    <property type="entry name" value="FAS1 domain"/>
    <property type="match status" value="1"/>
</dbReference>
<dbReference type="GO" id="GO:0005886">
    <property type="term" value="C:plasma membrane"/>
    <property type="evidence" value="ECO:0007669"/>
    <property type="project" value="UniProtKB-SubCell"/>
</dbReference>
<dbReference type="Pfam" id="PF02469">
    <property type="entry name" value="Fasciclin"/>
    <property type="match status" value="1"/>
</dbReference>
<feature type="compositionally biased region" description="Pro residues" evidence="10">
    <location>
        <begin position="32"/>
        <end position="42"/>
    </location>
</feature>
<reference evidence="13 14" key="1">
    <citation type="submission" date="2021-09" db="EMBL/GenBank/DDBJ databases">
        <title>Genomic insights and catalytic innovation underlie evolution of tropane alkaloids biosynthesis.</title>
        <authorList>
            <person name="Wang Y.-J."/>
            <person name="Tian T."/>
            <person name="Huang J.-P."/>
            <person name="Huang S.-X."/>
        </authorList>
    </citation>
    <scope>NUCLEOTIDE SEQUENCE [LARGE SCALE GENOMIC DNA]</scope>
    <source>
        <strain evidence="13">KIB-2018</strain>
        <tissue evidence="13">Leaf</tissue>
    </source>
</reference>
<feature type="signal peptide" evidence="11">
    <location>
        <begin position="1"/>
        <end position="24"/>
    </location>
</feature>
<keyword evidence="5 11" id="KW-0732">Signal</keyword>
<evidence type="ECO:0000256" key="4">
    <source>
        <dbReference type="ARBA" id="ARBA00022622"/>
    </source>
</evidence>
<evidence type="ECO:0000313" key="13">
    <source>
        <dbReference type="EMBL" id="KAJ8768698.1"/>
    </source>
</evidence>
<dbReference type="SMART" id="SM00554">
    <property type="entry name" value="FAS1"/>
    <property type="match status" value="1"/>
</dbReference>
<evidence type="ECO:0000256" key="8">
    <source>
        <dbReference type="ARBA" id="ARBA00023180"/>
    </source>
</evidence>
<evidence type="ECO:0000256" key="5">
    <source>
        <dbReference type="ARBA" id="ARBA00022729"/>
    </source>
</evidence>
<keyword evidence="4" id="KW-0336">GPI-anchor</keyword>
<gene>
    <name evidence="13" type="ORF">K2173_023602</name>
</gene>
<comment type="function">
    <text evidence="9">May be a cell surface adhesion protein.</text>
</comment>
<feature type="domain" description="FAS1" evidence="12">
    <location>
        <begin position="56"/>
        <end position="198"/>
    </location>
</feature>
<evidence type="ECO:0000256" key="3">
    <source>
        <dbReference type="ARBA" id="ARBA00022475"/>
    </source>
</evidence>
<evidence type="ECO:0000256" key="1">
    <source>
        <dbReference type="ARBA" id="ARBA00004609"/>
    </source>
</evidence>
<evidence type="ECO:0000256" key="9">
    <source>
        <dbReference type="ARBA" id="ARBA00024686"/>
    </source>
</evidence>
<dbReference type="InterPro" id="IPR036378">
    <property type="entry name" value="FAS1_dom_sf"/>
</dbReference>
<keyword evidence="14" id="KW-1185">Reference proteome</keyword>
<dbReference type="PANTHER" id="PTHR32077">
    <property type="entry name" value="FASCICLIN-LIKE ARABINOGALACTAN PROTEIN"/>
    <property type="match status" value="1"/>
</dbReference>
<dbReference type="PANTHER" id="PTHR32077:SF78">
    <property type="entry name" value="FAS1 DOMAIN-CONTAINING PROTEIN"/>
    <property type="match status" value="1"/>
</dbReference>
<organism evidence="13 14">
    <name type="scientific">Erythroxylum novogranatense</name>
    <dbReference type="NCBI Taxonomy" id="1862640"/>
    <lineage>
        <taxon>Eukaryota</taxon>
        <taxon>Viridiplantae</taxon>
        <taxon>Streptophyta</taxon>
        <taxon>Embryophyta</taxon>
        <taxon>Tracheophyta</taxon>
        <taxon>Spermatophyta</taxon>
        <taxon>Magnoliopsida</taxon>
        <taxon>eudicotyledons</taxon>
        <taxon>Gunneridae</taxon>
        <taxon>Pentapetalae</taxon>
        <taxon>rosids</taxon>
        <taxon>fabids</taxon>
        <taxon>Malpighiales</taxon>
        <taxon>Erythroxylaceae</taxon>
        <taxon>Erythroxylum</taxon>
    </lineage>
</organism>
<dbReference type="InterPro" id="IPR045003">
    <property type="entry name" value="FLA_A"/>
</dbReference>
<dbReference type="GO" id="GO:0009834">
    <property type="term" value="P:plant-type secondary cell wall biogenesis"/>
    <property type="evidence" value="ECO:0007669"/>
    <property type="project" value="UniProtKB-ARBA"/>
</dbReference>
<dbReference type="SUPFAM" id="SSF82153">
    <property type="entry name" value="FAS1 domain"/>
    <property type="match status" value="1"/>
</dbReference>
<evidence type="ECO:0000256" key="7">
    <source>
        <dbReference type="ARBA" id="ARBA00023136"/>
    </source>
</evidence>
<keyword evidence="6" id="KW-0654">Proteoglycan</keyword>
<dbReference type="EMBL" id="JAIWQS010000004">
    <property type="protein sequence ID" value="KAJ8768698.1"/>
    <property type="molecule type" value="Genomic_DNA"/>
</dbReference>
<comment type="subcellular location">
    <subcellularLocation>
        <location evidence="1">Cell membrane</location>
        <topology evidence="1">Lipid-anchor</topology>
        <topology evidence="1">GPI-anchor</topology>
    </subcellularLocation>
</comment>
<feature type="region of interest" description="Disordered" evidence="10">
    <location>
        <begin position="214"/>
        <end position="233"/>
    </location>
</feature>
<keyword evidence="3" id="KW-1003">Cell membrane</keyword>
<name>A0AAV8TR67_9ROSI</name>
<sequence>MGKQSVFFSFSFLYIFVSISQILAQSPAAAPAKPPPTAPPVKAPTASQIPATTSSTPDIGKILTKAGHFGTFVRLLRATQEDSELFSELNTTNNGVTIFAPTDGAFSTLKVGTLNTLSDEDKTELVKFHILPKFISTSQFQTESNPVKTQAGTGDRLSLNVTVSGPSVNITTGLTNTSIAGTIYSDNQLAIYQVDKVLLPANIFAPKSLPPAPGPALTLENQKPKKGPATDTAASAIVPKDNSGAWSLVLKNNLVVAAVGIVAAMLWL</sequence>